<comment type="caution">
    <text evidence="2">The sequence shown here is derived from an EMBL/GenBank/DDBJ whole genome shotgun (WGS) entry which is preliminary data.</text>
</comment>
<dbReference type="Proteomes" id="UP000828251">
    <property type="component" value="Unassembled WGS sequence"/>
</dbReference>
<evidence type="ECO:0000313" key="3">
    <source>
        <dbReference type="Proteomes" id="UP000828251"/>
    </source>
</evidence>
<name>A0A9D3ZHU2_9ROSI</name>
<organism evidence="2 3">
    <name type="scientific">Gossypium stocksii</name>
    <dbReference type="NCBI Taxonomy" id="47602"/>
    <lineage>
        <taxon>Eukaryota</taxon>
        <taxon>Viridiplantae</taxon>
        <taxon>Streptophyta</taxon>
        <taxon>Embryophyta</taxon>
        <taxon>Tracheophyta</taxon>
        <taxon>Spermatophyta</taxon>
        <taxon>Magnoliopsida</taxon>
        <taxon>eudicotyledons</taxon>
        <taxon>Gunneridae</taxon>
        <taxon>Pentapetalae</taxon>
        <taxon>rosids</taxon>
        <taxon>malvids</taxon>
        <taxon>Malvales</taxon>
        <taxon>Malvaceae</taxon>
        <taxon>Malvoideae</taxon>
        <taxon>Gossypium</taxon>
    </lineage>
</organism>
<keyword evidence="3" id="KW-1185">Reference proteome</keyword>
<protein>
    <submittedName>
        <fullName evidence="2">Uncharacterized protein</fullName>
    </submittedName>
</protein>
<dbReference type="AlphaFoldDB" id="A0A9D3ZHU2"/>
<dbReference type="EMBL" id="JAIQCV010000012">
    <property type="protein sequence ID" value="KAH1037888.1"/>
    <property type="molecule type" value="Genomic_DNA"/>
</dbReference>
<accession>A0A9D3ZHU2</accession>
<evidence type="ECO:0000256" key="1">
    <source>
        <dbReference type="SAM" id="MobiDB-lite"/>
    </source>
</evidence>
<evidence type="ECO:0000313" key="2">
    <source>
        <dbReference type="EMBL" id="KAH1037888.1"/>
    </source>
</evidence>
<feature type="region of interest" description="Disordered" evidence="1">
    <location>
        <begin position="1"/>
        <end position="20"/>
    </location>
</feature>
<reference evidence="2 3" key="1">
    <citation type="journal article" date="2021" name="Plant Biotechnol. J.">
        <title>Multi-omics assisted identification of the key and species-specific regulatory components of drought-tolerant mechanisms in Gossypium stocksii.</title>
        <authorList>
            <person name="Yu D."/>
            <person name="Ke L."/>
            <person name="Zhang D."/>
            <person name="Wu Y."/>
            <person name="Sun Y."/>
            <person name="Mei J."/>
            <person name="Sun J."/>
            <person name="Sun Y."/>
        </authorList>
    </citation>
    <scope>NUCLEOTIDE SEQUENCE [LARGE SCALE GENOMIC DNA]</scope>
    <source>
        <strain evidence="3">cv. E1</strain>
        <tissue evidence="2">Leaf</tissue>
    </source>
</reference>
<feature type="compositionally biased region" description="Basic and acidic residues" evidence="1">
    <location>
        <begin position="1"/>
        <end position="10"/>
    </location>
</feature>
<sequence>MELYQYERSKGRSYAASNKTTTTTNRLTIVNLRRSPTVKNKMGKILKHLRDYDGQVAVGECKCTTMEQEM</sequence>
<gene>
    <name evidence="2" type="ORF">J1N35_039631</name>
</gene>
<proteinExistence type="predicted"/>